<name>A0ABS5PT86_9FIRM</name>
<dbReference type="EMBL" id="JAHBCL010000039">
    <property type="protein sequence ID" value="MBS7528389.1"/>
    <property type="molecule type" value="Genomic_DNA"/>
</dbReference>
<evidence type="ECO:0000256" key="1">
    <source>
        <dbReference type="ARBA" id="ARBA00004117"/>
    </source>
</evidence>
<evidence type="ECO:0000256" key="6">
    <source>
        <dbReference type="PIRNR" id="PIRNR002889"/>
    </source>
</evidence>
<keyword evidence="9" id="KW-1185">Reference proteome</keyword>
<evidence type="ECO:0000256" key="5">
    <source>
        <dbReference type="ARBA" id="ARBA00024934"/>
    </source>
</evidence>
<gene>
    <name evidence="8" type="primary">flgB</name>
    <name evidence="8" type="ORF">KHM83_17010</name>
</gene>
<dbReference type="RefSeq" id="WP_213238248.1">
    <property type="nucleotide sequence ID" value="NZ_JAHBCL010000039.1"/>
</dbReference>
<evidence type="ECO:0000313" key="8">
    <source>
        <dbReference type="EMBL" id="MBS7528389.1"/>
    </source>
</evidence>
<evidence type="ECO:0000259" key="7">
    <source>
        <dbReference type="Pfam" id="PF00460"/>
    </source>
</evidence>
<dbReference type="PANTHER" id="PTHR30435:SF12">
    <property type="entry name" value="FLAGELLAR BASAL BODY ROD PROTEIN FLGB"/>
    <property type="match status" value="1"/>
</dbReference>
<reference evidence="8 9" key="1">
    <citation type="submission" date="2021-05" db="EMBL/GenBank/DDBJ databases">
        <title>Fusibacter ferrireducens sp. nov., an anaerobic, sulfur- and Fe-reducing bacterium isolated from the mangrove sediment.</title>
        <authorList>
            <person name="Qiu D."/>
        </authorList>
    </citation>
    <scope>NUCLEOTIDE SEQUENCE [LARGE SCALE GENOMIC DNA]</scope>
    <source>
        <strain evidence="8 9">DSM 12116</strain>
    </source>
</reference>
<dbReference type="PROSITE" id="PS00588">
    <property type="entry name" value="FLAGELLA_BB_ROD"/>
    <property type="match status" value="1"/>
</dbReference>
<evidence type="ECO:0000256" key="3">
    <source>
        <dbReference type="ARBA" id="ARBA00014376"/>
    </source>
</evidence>
<comment type="similarity">
    <text evidence="2 6">Belongs to the flagella basal body rod proteins family.</text>
</comment>
<dbReference type="NCBIfam" id="TIGR01396">
    <property type="entry name" value="FlgB"/>
    <property type="match status" value="1"/>
</dbReference>
<comment type="subcellular location">
    <subcellularLocation>
        <location evidence="1 6">Bacterial flagellum basal body</location>
    </subcellularLocation>
</comment>
<comment type="caution">
    <text evidence="8">The sequence shown here is derived from an EMBL/GenBank/DDBJ whole genome shotgun (WGS) entry which is preliminary data.</text>
</comment>
<dbReference type="PANTHER" id="PTHR30435">
    <property type="entry name" value="FLAGELLAR PROTEIN"/>
    <property type="match status" value="1"/>
</dbReference>
<dbReference type="InterPro" id="IPR006300">
    <property type="entry name" value="FlgB"/>
</dbReference>
<keyword evidence="8" id="KW-0969">Cilium</keyword>
<accession>A0ABS5PT86</accession>
<organism evidence="8 9">
    <name type="scientific">Fusibacter paucivorans</name>
    <dbReference type="NCBI Taxonomy" id="76009"/>
    <lineage>
        <taxon>Bacteria</taxon>
        <taxon>Bacillati</taxon>
        <taxon>Bacillota</taxon>
        <taxon>Clostridia</taxon>
        <taxon>Eubacteriales</taxon>
        <taxon>Eubacteriales Family XII. Incertae Sedis</taxon>
        <taxon>Fusibacter</taxon>
    </lineage>
</organism>
<dbReference type="PIRSF" id="PIRSF002889">
    <property type="entry name" value="Rod_FlgB"/>
    <property type="match status" value="1"/>
</dbReference>
<feature type="domain" description="Flagellar basal body rod protein N-terminal" evidence="7">
    <location>
        <begin position="26"/>
        <end position="39"/>
    </location>
</feature>
<evidence type="ECO:0000313" key="9">
    <source>
        <dbReference type="Proteomes" id="UP000746471"/>
    </source>
</evidence>
<dbReference type="InterPro" id="IPR019776">
    <property type="entry name" value="Flagellar_basal_body_rod_CS"/>
</dbReference>
<keyword evidence="8" id="KW-0966">Cell projection</keyword>
<protein>
    <recommendedName>
        <fullName evidence="3 6">Flagellar basal body rod protein FlgB</fullName>
    </recommendedName>
</protein>
<evidence type="ECO:0000256" key="2">
    <source>
        <dbReference type="ARBA" id="ARBA00009677"/>
    </source>
</evidence>
<keyword evidence="8" id="KW-0282">Flagellum</keyword>
<proteinExistence type="inferred from homology"/>
<sequence length="132" mass="14865">MLKNSFNHIDFLGRALDGSWMRNTAISNNIANINTPGYKKEVVDFETVLKNQLGLSSQIPMAKTDPNHMSALRTENIDIEKITDTRYRVDGSNVDVDVENAELAKNTVYYNSLANEINGQFSRIKTALRISK</sequence>
<dbReference type="Proteomes" id="UP000746471">
    <property type="component" value="Unassembled WGS sequence"/>
</dbReference>
<evidence type="ECO:0000256" key="4">
    <source>
        <dbReference type="ARBA" id="ARBA00023143"/>
    </source>
</evidence>
<keyword evidence="4 6" id="KW-0975">Bacterial flagellum</keyword>
<comment type="subunit">
    <text evidence="6">The basal body constitutes a major portion of the flagellar organelle and consists of a number of rings mounted on a central rod.</text>
</comment>
<dbReference type="InterPro" id="IPR001444">
    <property type="entry name" value="Flag_bb_rod_N"/>
</dbReference>
<comment type="function">
    <text evidence="5 6">Structural component of flagellum, the bacterial motility apparatus. Part of the rod structure of flagellar basal body.</text>
</comment>
<dbReference type="Pfam" id="PF00460">
    <property type="entry name" value="Flg_bb_rod"/>
    <property type="match status" value="1"/>
</dbReference>